<dbReference type="InterPro" id="IPR002508">
    <property type="entry name" value="MurNAc-LAA_cat"/>
</dbReference>
<name>A0A2Z4Y342_SUMC1</name>
<gene>
    <name evidence="3" type="ORF">BRCON_0266</name>
</gene>
<dbReference type="GO" id="GO:0009253">
    <property type="term" value="P:peptidoglycan catabolic process"/>
    <property type="evidence" value="ECO:0007669"/>
    <property type="project" value="InterPro"/>
</dbReference>
<evidence type="ECO:0000313" key="4">
    <source>
        <dbReference type="Proteomes" id="UP000262583"/>
    </source>
</evidence>
<dbReference type="SUPFAM" id="SSF53187">
    <property type="entry name" value="Zn-dependent exopeptidases"/>
    <property type="match status" value="1"/>
</dbReference>
<dbReference type="Gene3D" id="3.40.630.40">
    <property type="entry name" value="Zn-dependent exopeptidases"/>
    <property type="match status" value="1"/>
</dbReference>
<dbReference type="GO" id="GO:0016829">
    <property type="term" value="F:lyase activity"/>
    <property type="evidence" value="ECO:0007669"/>
    <property type="project" value="UniProtKB-KW"/>
</dbReference>
<feature type="domain" description="Fibronectin type-III" evidence="2">
    <location>
        <begin position="598"/>
        <end position="695"/>
    </location>
</feature>
<dbReference type="Pfam" id="PF25275">
    <property type="entry name" value="Golvesin_C"/>
    <property type="match status" value="1"/>
</dbReference>
<dbReference type="KEGG" id="schv:BRCON_0266"/>
<reference evidence="3 4" key="1">
    <citation type="submission" date="2018-05" db="EMBL/GenBank/DDBJ databases">
        <title>A metagenomic window into the 2 km-deep terrestrial subsurface aquifer revealed taxonomically and functionally diverse microbial community comprising novel uncultured bacterial lineages.</title>
        <authorList>
            <person name="Kadnikov V.V."/>
            <person name="Mardanov A.V."/>
            <person name="Beletsky A.V."/>
            <person name="Banks D."/>
            <person name="Pimenov N.V."/>
            <person name="Frank Y.A."/>
            <person name="Karnachuk O.V."/>
            <person name="Ravin N.V."/>
        </authorList>
    </citation>
    <scope>NUCLEOTIDE SEQUENCE [LARGE SCALE GENOMIC DNA]</scope>
    <source>
        <strain evidence="3">BY</strain>
    </source>
</reference>
<proteinExistence type="predicted"/>
<dbReference type="EMBL" id="CP030759">
    <property type="protein sequence ID" value="AXA35043.1"/>
    <property type="molecule type" value="Genomic_DNA"/>
</dbReference>
<dbReference type="InterPro" id="IPR033803">
    <property type="entry name" value="CBD-like_Golvesin-Xly"/>
</dbReference>
<dbReference type="InterPro" id="IPR003961">
    <property type="entry name" value="FN3_dom"/>
</dbReference>
<evidence type="ECO:0000313" key="3">
    <source>
        <dbReference type="EMBL" id="AXA35043.1"/>
    </source>
</evidence>
<organism evidence="3 4">
    <name type="scientific">Sumerlaea chitinivorans</name>
    <dbReference type="NCBI Taxonomy" id="2250252"/>
    <lineage>
        <taxon>Bacteria</taxon>
        <taxon>Candidatus Sumerlaeota</taxon>
        <taxon>Candidatus Sumerlaeia</taxon>
        <taxon>Candidatus Sumerlaeales</taxon>
        <taxon>Candidatus Sumerlaeaceae</taxon>
        <taxon>Candidatus Sumerlaea</taxon>
    </lineage>
</organism>
<keyword evidence="1" id="KW-0732">Signal</keyword>
<dbReference type="AlphaFoldDB" id="A0A2Z4Y342"/>
<evidence type="ECO:0000256" key="1">
    <source>
        <dbReference type="SAM" id="SignalP"/>
    </source>
</evidence>
<protein>
    <submittedName>
        <fullName evidence="3">Xanthan lyase</fullName>
    </submittedName>
</protein>
<dbReference type="Proteomes" id="UP000262583">
    <property type="component" value="Chromosome"/>
</dbReference>
<feature type="chain" id="PRO_5016351639" evidence="1">
    <location>
        <begin position="25"/>
        <end position="1029"/>
    </location>
</feature>
<evidence type="ECO:0000259" key="2">
    <source>
        <dbReference type="PROSITE" id="PS50853"/>
    </source>
</evidence>
<accession>A0A2Z4Y342</accession>
<sequence>MSVKCSKYLCVLVFLLLGGHEAFSQPQTPPPSTTGQSTALSLEVTTGPLASMLPTKTKVVRITPSNAFVEVEFSSRAVERPWRPSDVQALKTEVAGQLGRTSSAEIRVVVGGRPIEDYVPPAYRAHSSPRCGPTTAPPHAKTPLVERVRPGIPKPTHGLAGRHIVVWASHGRYYAETTQQWEWQRPRMFTTVEDLLTMSIVNNYLIPMLENAGAVVISCRERDYQVNEVVVDDEDGGELRSGGCGFVRATGFRPSAAAGFRSGVRQYDEKVNPHTLGLSHEWQRGFGQGSFEWIPRIPTDGDYAVYVSYAGGTDRATNALYRVHHTGGTTEFRVNQQMMGNMWVYLGTFRFASGVNPDRGRVELVAASDTNGTLSADAVKIGGGMGNVAREGQVSGFPRYAEGAWYWFQYSGAELPVFYPAGKDEYMRDYASRPEFVNYLLGAPRGPAANPAFGGKGVPVDLAFALHTDAGIATGTVGTLSIYKLRGEDKQAVFPDGRDRMLSRDLADLVQTQIVEDIRALYCSSWTRRDLAERDLAEARRPHVPTVLIELLSHQNYDDMKFMLDPRFKRDVARAIYKGMLRFLATEYGFEPVPTPLPPRLLGAFARNGKVRLVWNWTNDPLEPRARATAFVLYRRVGNGGWDNGTLVGDGSTTSVEVPLISANPWAIESFALSAINEGGESLLSDELSVCVGKPAPRALIVNAFTRLCGPAMETGRDITLSSAGTYAREGVNRQLDRGVTEGWHAGLTGDQYDFDRNHAWVGEDTPFNNAQPGHGASFGDLETTQVLGKPRDLVRRHGQAFADCQWGFDSVTAEAIPLLDPAVTRQQYAAVDWILGEQRTTLPPPAHAAGQGEADRMQPAFQTWPVVHRDFIQRYLAAGGKLIASGSYVATDLVLGPGADAAGQAFLKNTLRCKWTTDHASKSRNLLLTLGKDTKGARFHISSGIGEDGVYAPSAVGGVANAAKDGVLWLRYEDSGVGAAVAARSGNGEVVVMAFPLECVTGERNRSSLLQSALNVPLPPPQNSSAQP</sequence>
<dbReference type="Pfam" id="PF01520">
    <property type="entry name" value="Amidase_3"/>
    <property type="match status" value="1"/>
</dbReference>
<dbReference type="GO" id="GO:0008745">
    <property type="term" value="F:N-acetylmuramoyl-L-alanine amidase activity"/>
    <property type="evidence" value="ECO:0007669"/>
    <property type="project" value="InterPro"/>
</dbReference>
<feature type="signal peptide" evidence="1">
    <location>
        <begin position="1"/>
        <end position="24"/>
    </location>
</feature>
<dbReference type="PROSITE" id="PS50853">
    <property type="entry name" value="FN3"/>
    <property type="match status" value="1"/>
</dbReference>
<keyword evidence="3" id="KW-0456">Lyase</keyword>